<dbReference type="PANTHER" id="PTHR30461:SF23">
    <property type="entry name" value="DNA RECOMBINASE-RELATED"/>
    <property type="match status" value="1"/>
</dbReference>
<dbReference type="Pfam" id="PF07508">
    <property type="entry name" value="Recombinase"/>
    <property type="match status" value="1"/>
</dbReference>
<dbReference type="Gene3D" id="3.90.1750.20">
    <property type="entry name" value="Putative Large Serine Recombinase, Chain B, Domain 2"/>
    <property type="match status" value="1"/>
</dbReference>
<sequence>MKAAIYSRKSKFTGKGESIENQIELCKSYGTNNGYTDFLIYEDEGFSGGNTNRPMFKYMMKDAKLKKFDAIICYRLDRISRNVSDFSTLIDKLKDLSIDFISIREQFDTSSPMGTAMMFISSVFAQLERETIAERIKDNMYELAKTGRWLGGTPPFGFCSEPIYYLDNNSKQKKMMVLSPITEEIDLVKYFYSQYLSLGSLGQLQKHLLQENIKTKRNARWDIKSLNIVLRNPAYVNSSELVVSYFATKGAVVLGEPNGNGINSYNKKNSKGTVKNINEWVLSVAQHKGIIDDTEWLNVQRLLDKNKNLAPRLVAGSDCGLFNSVLRCSKCGGRMISKQGHTSVKTGKTIKYYVCSTKINTYGRDCDCKNIRLDKLEKEVMKGIFEVTSDHGDLINAINKYKQNLVNKTFNEVDIKTLSTEISTKQLQIKNLVDKIGINPNIYDVLAIRIEELNNEIKILQFKKFEIENNQSSIKETLKKINTYTAMLLNFKELFENADYQMKRLLVNSLVDKISYDSNTKNTEIKLFCAKKSHSLMY</sequence>
<name>A0A1S8TXZ6_9CLOT</name>
<dbReference type="Pfam" id="PF00239">
    <property type="entry name" value="Resolvase"/>
    <property type="match status" value="1"/>
</dbReference>
<dbReference type="SMART" id="SM00857">
    <property type="entry name" value="Resolvase"/>
    <property type="match status" value="1"/>
</dbReference>
<feature type="domain" description="Resolvase/invertase-type recombinase catalytic" evidence="2">
    <location>
        <begin position="2"/>
        <end position="147"/>
    </location>
</feature>
<dbReference type="RefSeq" id="WP_077845388.1">
    <property type="nucleotide sequence ID" value="NZ_LZZM01000004.1"/>
</dbReference>
<dbReference type="InterPro" id="IPR006119">
    <property type="entry name" value="Resolv_N"/>
</dbReference>
<feature type="coiled-coil region" evidence="1">
    <location>
        <begin position="443"/>
        <end position="470"/>
    </location>
</feature>
<evidence type="ECO:0000259" key="2">
    <source>
        <dbReference type="PROSITE" id="PS51736"/>
    </source>
</evidence>
<proteinExistence type="predicted"/>
<dbReference type="GO" id="GO:0003677">
    <property type="term" value="F:DNA binding"/>
    <property type="evidence" value="ECO:0007669"/>
    <property type="project" value="InterPro"/>
</dbReference>
<dbReference type="Proteomes" id="UP000190890">
    <property type="component" value="Unassembled WGS sequence"/>
</dbReference>
<dbReference type="EMBL" id="LZZM01000004">
    <property type="protein sequence ID" value="OOM82567.1"/>
    <property type="molecule type" value="Genomic_DNA"/>
</dbReference>
<evidence type="ECO:0000259" key="3">
    <source>
        <dbReference type="PROSITE" id="PS51737"/>
    </source>
</evidence>
<dbReference type="AlphaFoldDB" id="A0A1S8TXZ6"/>
<dbReference type="OrthoDB" id="9781670at2"/>
<dbReference type="InterPro" id="IPR011109">
    <property type="entry name" value="DNA_bind_recombinase_dom"/>
</dbReference>
<keyword evidence="5" id="KW-1185">Reference proteome</keyword>
<dbReference type="PANTHER" id="PTHR30461">
    <property type="entry name" value="DNA-INVERTASE FROM LAMBDOID PROPHAGE"/>
    <property type="match status" value="1"/>
</dbReference>
<dbReference type="CDD" id="cd03768">
    <property type="entry name" value="SR_ResInv"/>
    <property type="match status" value="1"/>
</dbReference>
<comment type="caution">
    <text evidence="4">The sequence shown here is derived from an EMBL/GenBank/DDBJ whole genome shotgun (WGS) entry which is preliminary data.</text>
</comment>
<protein>
    <submittedName>
        <fullName evidence="4">DNA-invertase hin</fullName>
    </submittedName>
</protein>
<accession>A0A1S8TXZ6</accession>
<dbReference type="InterPro" id="IPR025827">
    <property type="entry name" value="Zn_ribbon_recom_dom"/>
</dbReference>
<dbReference type="PROSITE" id="PS51736">
    <property type="entry name" value="RECOMBINASES_3"/>
    <property type="match status" value="1"/>
</dbReference>
<dbReference type="Pfam" id="PF13408">
    <property type="entry name" value="Zn_ribbon_recom"/>
    <property type="match status" value="1"/>
</dbReference>
<organism evidence="4 5">
    <name type="scientific">Clostridium puniceum</name>
    <dbReference type="NCBI Taxonomy" id="29367"/>
    <lineage>
        <taxon>Bacteria</taxon>
        <taxon>Bacillati</taxon>
        <taxon>Bacillota</taxon>
        <taxon>Clostridia</taxon>
        <taxon>Eubacteriales</taxon>
        <taxon>Clostridiaceae</taxon>
        <taxon>Clostridium</taxon>
    </lineage>
</organism>
<dbReference type="STRING" id="29367.CLPUN_00510"/>
<dbReference type="SUPFAM" id="SSF53041">
    <property type="entry name" value="Resolvase-like"/>
    <property type="match status" value="1"/>
</dbReference>
<evidence type="ECO:0000313" key="5">
    <source>
        <dbReference type="Proteomes" id="UP000190890"/>
    </source>
</evidence>
<reference evidence="4 5" key="1">
    <citation type="submission" date="2016-05" db="EMBL/GenBank/DDBJ databases">
        <title>Microbial solvent formation.</title>
        <authorList>
            <person name="Poehlein A."/>
            <person name="Montoya Solano J.D."/>
            <person name="Flitsch S."/>
            <person name="Krabben P."/>
            <person name="Duerre P."/>
            <person name="Daniel R."/>
        </authorList>
    </citation>
    <scope>NUCLEOTIDE SEQUENCE [LARGE SCALE GENOMIC DNA]</scope>
    <source>
        <strain evidence="4 5">DSM 2619</strain>
    </source>
</reference>
<keyword evidence="1" id="KW-0175">Coiled coil</keyword>
<dbReference type="PROSITE" id="PS51737">
    <property type="entry name" value="RECOMBINASE_DNA_BIND"/>
    <property type="match status" value="1"/>
</dbReference>
<gene>
    <name evidence="4" type="primary">hin_1</name>
    <name evidence="4" type="ORF">CLPUN_00510</name>
</gene>
<dbReference type="InterPro" id="IPR038109">
    <property type="entry name" value="DNA_bind_recomb_sf"/>
</dbReference>
<dbReference type="Gene3D" id="3.40.50.1390">
    <property type="entry name" value="Resolvase, N-terminal catalytic domain"/>
    <property type="match status" value="1"/>
</dbReference>
<feature type="domain" description="Recombinase" evidence="3">
    <location>
        <begin position="155"/>
        <end position="309"/>
    </location>
</feature>
<evidence type="ECO:0000313" key="4">
    <source>
        <dbReference type="EMBL" id="OOM82567.1"/>
    </source>
</evidence>
<dbReference type="InterPro" id="IPR050639">
    <property type="entry name" value="SSR_resolvase"/>
</dbReference>
<dbReference type="InterPro" id="IPR036162">
    <property type="entry name" value="Resolvase-like_N_sf"/>
</dbReference>
<dbReference type="GO" id="GO:0000150">
    <property type="term" value="F:DNA strand exchange activity"/>
    <property type="evidence" value="ECO:0007669"/>
    <property type="project" value="InterPro"/>
</dbReference>
<evidence type="ECO:0000256" key="1">
    <source>
        <dbReference type="SAM" id="Coils"/>
    </source>
</evidence>